<keyword evidence="2" id="KW-0229">DNA integration</keyword>
<dbReference type="GO" id="GO:0015074">
    <property type="term" value="P:DNA integration"/>
    <property type="evidence" value="ECO:0007669"/>
    <property type="project" value="UniProtKB-KW"/>
</dbReference>
<dbReference type="PANTHER" id="PTHR30629">
    <property type="entry name" value="PROPHAGE INTEGRASE"/>
    <property type="match status" value="1"/>
</dbReference>
<dbReference type="PANTHER" id="PTHR30629:SF2">
    <property type="entry name" value="PROPHAGE INTEGRASE INTS-RELATED"/>
    <property type="match status" value="1"/>
</dbReference>
<dbReference type="InterPro" id="IPR050808">
    <property type="entry name" value="Phage_Integrase"/>
</dbReference>
<evidence type="ECO:0000256" key="4">
    <source>
        <dbReference type="ARBA" id="ARBA00023172"/>
    </source>
</evidence>
<dbReference type="Proteomes" id="UP000070371">
    <property type="component" value="Chromosome"/>
</dbReference>
<dbReference type="PROSITE" id="PS51900">
    <property type="entry name" value="CB"/>
    <property type="match status" value="1"/>
</dbReference>
<dbReference type="SUPFAM" id="SSF56349">
    <property type="entry name" value="DNA breaking-rejoining enzymes"/>
    <property type="match status" value="1"/>
</dbReference>
<reference evidence="7 8" key="1">
    <citation type="submission" date="2016-02" db="EMBL/GenBank/DDBJ databases">
        <title>Complete genome sequence of Halocynthiibacter arcticus PAMC 20958t from arctic marine sediment.</title>
        <authorList>
            <person name="Lee Y.M."/>
            <person name="Baek K."/>
            <person name="Lee H.K."/>
            <person name="Shin S.C."/>
        </authorList>
    </citation>
    <scope>NUCLEOTIDE SEQUENCE [LARGE SCALE GENOMIC DNA]</scope>
    <source>
        <strain evidence="7">PAMC 20958</strain>
    </source>
</reference>
<dbReference type="STRING" id="1579316.RC74_17125"/>
<dbReference type="GO" id="GO:0003677">
    <property type="term" value="F:DNA binding"/>
    <property type="evidence" value="ECO:0007669"/>
    <property type="project" value="UniProtKB-UniRule"/>
</dbReference>
<dbReference type="EMBL" id="CP014327">
    <property type="protein sequence ID" value="AML52752.1"/>
    <property type="molecule type" value="Genomic_DNA"/>
</dbReference>
<feature type="domain" description="Core-binding (CB)" evidence="6">
    <location>
        <begin position="37"/>
        <end position="122"/>
    </location>
</feature>
<dbReference type="InterPro" id="IPR010998">
    <property type="entry name" value="Integrase_recombinase_N"/>
</dbReference>
<evidence type="ECO:0000256" key="1">
    <source>
        <dbReference type="ARBA" id="ARBA00008857"/>
    </source>
</evidence>
<keyword evidence="3 5" id="KW-0238">DNA-binding</keyword>
<dbReference type="InterPro" id="IPR044068">
    <property type="entry name" value="CB"/>
</dbReference>
<proteinExistence type="inferred from homology"/>
<dbReference type="Gene3D" id="1.10.150.130">
    <property type="match status" value="1"/>
</dbReference>
<dbReference type="KEGG" id="hat:RC74_17125"/>
<dbReference type="InterPro" id="IPR011010">
    <property type="entry name" value="DNA_brk_join_enz"/>
</dbReference>
<name>A0A126V358_9RHOB</name>
<evidence type="ECO:0000256" key="5">
    <source>
        <dbReference type="PROSITE-ProRule" id="PRU01248"/>
    </source>
</evidence>
<dbReference type="GO" id="GO:0006310">
    <property type="term" value="P:DNA recombination"/>
    <property type="evidence" value="ECO:0007669"/>
    <property type="project" value="UniProtKB-KW"/>
</dbReference>
<evidence type="ECO:0000313" key="8">
    <source>
        <dbReference type="Proteomes" id="UP000070371"/>
    </source>
</evidence>
<evidence type="ECO:0000256" key="3">
    <source>
        <dbReference type="ARBA" id="ARBA00023125"/>
    </source>
</evidence>
<evidence type="ECO:0000313" key="7">
    <source>
        <dbReference type="EMBL" id="AML52752.1"/>
    </source>
</evidence>
<comment type="similarity">
    <text evidence="1">Belongs to the 'phage' integrase family.</text>
</comment>
<gene>
    <name evidence="7" type="ORF">RC74_17125</name>
</gene>
<evidence type="ECO:0000256" key="2">
    <source>
        <dbReference type="ARBA" id="ARBA00022908"/>
    </source>
</evidence>
<sequence length="336" mass="37201">MDKYQDPHTGEYIGVPEGDAILARALLGGVAEEARTVTLTDAFKAYLAEKGKSDPEQLKKQTQRLYRGEQRLISILGGDRPLSEVTRSHARAWRDSREASGVAPATIRRERNDISAVFSWAISELTIDGGNNPFSGMKIADETDGRQTKRLPLPREVISGVYEDLKETPDLYRIWTLLDHTGARPSEIRMLLRSEFVVNAPIPHILISRREGRTLKSSWSERAIPLVGDALEVAKSIVAEGAGETVAFPRYASRGGMDRLSTALGKKIRTHSTDPKHTTYSLRHNMKDRMRAAEVFPETAKAIEGHALSSGQDGSYGEGISLAQKHEAMIKAMRNK</sequence>
<dbReference type="AlphaFoldDB" id="A0A126V358"/>
<dbReference type="Gene3D" id="1.10.443.10">
    <property type="entry name" value="Intergrase catalytic core"/>
    <property type="match status" value="1"/>
</dbReference>
<dbReference type="InterPro" id="IPR013762">
    <property type="entry name" value="Integrase-like_cat_sf"/>
</dbReference>
<evidence type="ECO:0000259" key="6">
    <source>
        <dbReference type="PROSITE" id="PS51900"/>
    </source>
</evidence>
<keyword evidence="4" id="KW-0233">DNA recombination</keyword>
<keyword evidence="8" id="KW-1185">Reference proteome</keyword>
<accession>A0A126V358</accession>
<organism evidence="7 8">
    <name type="scientific">Falsihalocynthiibacter arcticus</name>
    <dbReference type="NCBI Taxonomy" id="1579316"/>
    <lineage>
        <taxon>Bacteria</taxon>
        <taxon>Pseudomonadati</taxon>
        <taxon>Pseudomonadota</taxon>
        <taxon>Alphaproteobacteria</taxon>
        <taxon>Rhodobacterales</taxon>
        <taxon>Roseobacteraceae</taxon>
        <taxon>Falsihalocynthiibacter</taxon>
    </lineage>
</organism>
<protein>
    <recommendedName>
        <fullName evidence="6">Core-binding (CB) domain-containing protein</fullName>
    </recommendedName>
</protein>